<protein>
    <submittedName>
        <fullName evidence="2">Uncharacterized protein</fullName>
    </submittedName>
</protein>
<dbReference type="Proteomes" id="UP001281003">
    <property type="component" value="Unassembled WGS sequence"/>
</dbReference>
<reference evidence="2" key="2">
    <citation type="submission" date="2023-07" db="EMBL/GenBank/DDBJ databases">
        <authorList>
            <consortium name="Lawrence Berkeley National Laboratory"/>
            <person name="Haridas S."/>
            <person name="Hensen N."/>
            <person name="Bonometti L."/>
            <person name="Westerberg I."/>
            <person name="Brannstrom I.O."/>
            <person name="Guillou S."/>
            <person name="Cros-Aarteil S."/>
            <person name="Calhoun S."/>
            <person name="Kuo A."/>
            <person name="Mondo S."/>
            <person name="Pangilinan J."/>
            <person name="Riley R."/>
            <person name="LaButti K."/>
            <person name="Andreopoulos B."/>
            <person name="Lipzen A."/>
            <person name="Chen C."/>
            <person name="Yanf M."/>
            <person name="Daum C."/>
            <person name="Ng V."/>
            <person name="Clum A."/>
            <person name="Steindorff A."/>
            <person name="Ohm R."/>
            <person name="Martin F."/>
            <person name="Silar P."/>
            <person name="Natvig D."/>
            <person name="Lalanne C."/>
            <person name="Gautier V."/>
            <person name="Ament-velasquez S.L."/>
            <person name="Kruys A."/>
            <person name="Hutchinson M.I."/>
            <person name="Powell A.J."/>
            <person name="Barry K."/>
            <person name="Miller A.N."/>
            <person name="Grigoriev I.V."/>
            <person name="Debuchy R."/>
            <person name="Gladieux P."/>
            <person name="Thoren M.H."/>
            <person name="Johannesson H."/>
        </authorList>
    </citation>
    <scope>NUCLEOTIDE SEQUENCE</scope>
    <source>
        <strain evidence="2">FGSC 1904</strain>
    </source>
</reference>
<proteinExistence type="predicted"/>
<keyword evidence="3" id="KW-1185">Reference proteome</keyword>
<keyword evidence="1" id="KW-1133">Transmembrane helix</keyword>
<keyword evidence="1" id="KW-0812">Transmembrane</keyword>
<dbReference type="AlphaFoldDB" id="A0AAE0PIZ2"/>
<sequence>MRKMSILIVRPLLAVAAAAVVVVVVVVNGLASTWVILSNKRHLGDEDIRINSVVRGRWNVPAMWKLWSTIERMRCWGWKFQFVPTFGDQVLRKLEDSYTQNTVETQTLPAWRHHRCHFEA</sequence>
<keyword evidence="1" id="KW-0472">Membrane</keyword>
<comment type="caution">
    <text evidence="2">The sequence shown here is derived from an EMBL/GenBank/DDBJ whole genome shotgun (WGS) entry which is preliminary data.</text>
</comment>
<dbReference type="EMBL" id="JAUTDP010000003">
    <property type="protein sequence ID" value="KAK3400692.1"/>
    <property type="molecule type" value="Genomic_DNA"/>
</dbReference>
<accession>A0AAE0PIZ2</accession>
<evidence type="ECO:0000313" key="3">
    <source>
        <dbReference type="Proteomes" id="UP001281003"/>
    </source>
</evidence>
<evidence type="ECO:0000256" key="1">
    <source>
        <dbReference type="SAM" id="Phobius"/>
    </source>
</evidence>
<reference evidence="2" key="1">
    <citation type="journal article" date="2023" name="Mol. Phylogenet. Evol.">
        <title>Genome-scale phylogeny and comparative genomics of the fungal order Sordariales.</title>
        <authorList>
            <person name="Hensen N."/>
            <person name="Bonometti L."/>
            <person name="Westerberg I."/>
            <person name="Brannstrom I.O."/>
            <person name="Guillou S."/>
            <person name="Cros-Aarteil S."/>
            <person name="Calhoun S."/>
            <person name="Haridas S."/>
            <person name="Kuo A."/>
            <person name="Mondo S."/>
            <person name="Pangilinan J."/>
            <person name="Riley R."/>
            <person name="LaButti K."/>
            <person name="Andreopoulos B."/>
            <person name="Lipzen A."/>
            <person name="Chen C."/>
            <person name="Yan M."/>
            <person name="Daum C."/>
            <person name="Ng V."/>
            <person name="Clum A."/>
            <person name="Steindorff A."/>
            <person name="Ohm R.A."/>
            <person name="Martin F."/>
            <person name="Silar P."/>
            <person name="Natvig D.O."/>
            <person name="Lalanne C."/>
            <person name="Gautier V."/>
            <person name="Ament-Velasquez S.L."/>
            <person name="Kruys A."/>
            <person name="Hutchinson M.I."/>
            <person name="Powell A.J."/>
            <person name="Barry K."/>
            <person name="Miller A.N."/>
            <person name="Grigoriev I.V."/>
            <person name="Debuchy R."/>
            <person name="Gladieux P."/>
            <person name="Hiltunen Thoren M."/>
            <person name="Johannesson H."/>
        </authorList>
    </citation>
    <scope>NUCLEOTIDE SEQUENCE</scope>
    <source>
        <strain evidence="2">FGSC 1904</strain>
    </source>
</reference>
<gene>
    <name evidence="2" type="ORF">B0T20DRAFT_151475</name>
</gene>
<feature type="transmembrane region" description="Helical" evidence="1">
    <location>
        <begin position="12"/>
        <end position="37"/>
    </location>
</feature>
<name>A0AAE0PIZ2_SORBR</name>
<evidence type="ECO:0000313" key="2">
    <source>
        <dbReference type="EMBL" id="KAK3400692.1"/>
    </source>
</evidence>
<organism evidence="2 3">
    <name type="scientific">Sordaria brevicollis</name>
    <dbReference type="NCBI Taxonomy" id="83679"/>
    <lineage>
        <taxon>Eukaryota</taxon>
        <taxon>Fungi</taxon>
        <taxon>Dikarya</taxon>
        <taxon>Ascomycota</taxon>
        <taxon>Pezizomycotina</taxon>
        <taxon>Sordariomycetes</taxon>
        <taxon>Sordariomycetidae</taxon>
        <taxon>Sordariales</taxon>
        <taxon>Sordariaceae</taxon>
        <taxon>Sordaria</taxon>
    </lineage>
</organism>